<dbReference type="Proteomes" id="UP001157910">
    <property type="component" value="Unassembled WGS sequence"/>
</dbReference>
<organism evidence="1 2">
    <name type="scientific">Novosphingobium panipatense</name>
    <dbReference type="NCBI Taxonomy" id="428991"/>
    <lineage>
        <taxon>Bacteria</taxon>
        <taxon>Pseudomonadati</taxon>
        <taxon>Pseudomonadota</taxon>
        <taxon>Alphaproteobacteria</taxon>
        <taxon>Sphingomonadales</taxon>
        <taxon>Sphingomonadaceae</taxon>
        <taxon>Novosphingobium</taxon>
    </lineage>
</organism>
<sequence>MATAELIAETPVAAEVAELVARSRAAQQ</sequence>
<dbReference type="EMBL" id="FXUI01000043">
    <property type="protein sequence ID" value="SMP83196.1"/>
    <property type="molecule type" value="Genomic_DNA"/>
</dbReference>
<keyword evidence="2" id="KW-1185">Reference proteome</keyword>
<comment type="caution">
    <text evidence="1">The sequence shown here is derived from an EMBL/GenBank/DDBJ whole genome shotgun (WGS) entry which is preliminary data.</text>
</comment>
<feature type="non-terminal residue" evidence="1">
    <location>
        <position position="28"/>
    </location>
</feature>
<name>A0ABY1QXE5_9SPHN</name>
<protein>
    <submittedName>
        <fullName evidence="1">Uncharacterized protein</fullName>
    </submittedName>
</protein>
<evidence type="ECO:0000313" key="1">
    <source>
        <dbReference type="EMBL" id="SMP83196.1"/>
    </source>
</evidence>
<evidence type="ECO:0000313" key="2">
    <source>
        <dbReference type="Proteomes" id="UP001157910"/>
    </source>
</evidence>
<reference evidence="1 2" key="1">
    <citation type="submission" date="2017-05" db="EMBL/GenBank/DDBJ databases">
        <authorList>
            <person name="Varghese N."/>
            <person name="Submissions S."/>
        </authorList>
    </citation>
    <scope>NUCLEOTIDE SEQUENCE [LARGE SCALE GENOMIC DNA]</scope>
    <source>
        <strain evidence="1 2">SM16</strain>
    </source>
</reference>
<proteinExistence type="predicted"/>
<gene>
    <name evidence="1" type="ORF">SAMN06296065_1435</name>
</gene>
<accession>A0ABY1QXE5</accession>